<sequence length="542" mass="59328">MLPRILLLVASGSASVIDASCRGNDPVVDLGYAKYEGTALASGINQFLGIRYAAPPTGHMRWRAPGDPYEDKTLRPAKEFAATCIGQSGPILSNTTNEDCLFLNIFTPKSAQPGDKLPVWFFIQGGGYAGDEDQNFNGTMVVEQSNMGIVFVQINYRVGVFGFLASDKIRQNGDLNVGLLDQRKALQWTKKYIHLFGGDPDHVVIHGDSAGAGSVAFHLAAYGGVGEPLFVGAIAESPFVPTHRNIVDMEFQVDALAQNVGCDGDHDVVDCIRSKDTATIQAYNVLSPFPGTAQNPLWSFLPVIDGTFSPAPLMTLFEQGNVYKVPVIIGDDTDEGTEFAPNATTACDFRGFLKANYPKLTEEDVLKIKDNYLPTDKVVAAQGAWFDSSARAYGEATFTCPGLDMSSAMAATVSPAKSWSYRYNVYDKHYDGMGWGVYHVAEQPAIFGGGYSDRCSKASGDCSYLSYNAPMVPIVMKYWISFIKSLDPNTFKDAAAPDWQAWRGRAGQRLKFELNNTVMEDIPEDQVSRCQVWKSMRERLQQ</sequence>
<protein>
    <submittedName>
        <fullName evidence="1">Uncharacterized protein</fullName>
    </submittedName>
</protein>
<gene>
    <name evidence="1" type="ORF">NQ176_g1022</name>
</gene>
<dbReference type="Proteomes" id="UP001143910">
    <property type="component" value="Unassembled WGS sequence"/>
</dbReference>
<name>A0ACC1NXE3_9HYPO</name>
<organism evidence="1 2">
    <name type="scientific">Zarea fungicola</name>
    <dbReference type="NCBI Taxonomy" id="93591"/>
    <lineage>
        <taxon>Eukaryota</taxon>
        <taxon>Fungi</taxon>
        <taxon>Dikarya</taxon>
        <taxon>Ascomycota</taxon>
        <taxon>Pezizomycotina</taxon>
        <taxon>Sordariomycetes</taxon>
        <taxon>Hypocreomycetidae</taxon>
        <taxon>Hypocreales</taxon>
        <taxon>Cordycipitaceae</taxon>
        <taxon>Zarea</taxon>
    </lineage>
</organism>
<reference evidence="1" key="1">
    <citation type="submission" date="2022-08" db="EMBL/GenBank/DDBJ databases">
        <title>Genome Sequence of Lecanicillium fungicola.</title>
        <authorList>
            <person name="Buettner E."/>
        </authorList>
    </citation>
    <scope>NUCLEOTIDE SEQUENCE</scope>
    <source>
        <strain evidence="1">Babe33</strain>
    </source>
</reference>
<proteinExistence type="predicted"/>
<accession>A0ACC1NXE3</accession>
<comment type="caution">
    <text evidence="1">The sequence shown here is derived from an EMBL/GenBank/DDBJ whole genome shotgun (WGS) entry which is preliminary data.</text>
</comment>
<evidence type="ECO:0000313" key="1">
    <source>
        <dbReference type="EMBL" id="KAJ2982983.1"/>
    </source>
</evidence>
<keyword evidence="2" id="KW-1185">Reference proteome</keyword>
<evidence type="ECO:0000313" key="2">
    <source>
        <dbReference type="Proteomes" id="UP001143910"/>
    </source>
</evidence>
<dbReference type="EMBL" id="JANJQO010000049">
    <property type="protein sequence ID" value="KAJ2982983.1"/>
    <property type="molecule type" value="Genomic_DNA"/>
</dbReference>